<evidence type="ECO:0000256" key="1">
    <source>
        <dbReference type="ARBA" id="ARBA00004123"/>
    </source>
</evidence>
<keyword evidence="5" id="KW-1185">Reference proteome</keyword>
<dbReference type="InterPro" id="IPR050613">
    <property type="entry name" value="Sec_Metabolite_Reg"/>
</dbReference>
<comment type="subcellular location">
    <subcellularLocation>
        <location evidence="1">Nucleus</location>
    </subcellularLocation>
</comment>
<comment type="caution">
    <text evidence="4">The sequence shown here is derived from an EMBL/GenBank/DDBJ whole genome shotgun (WGS) entry which is preliminary data.</text>
</comment>
<dbReference type="InterPro" id="IPR007219">
    <property type="entry name" value="XnlR_reg_dom"/>
</dbReference>
<proteinExistence type="predicted"/>
<sequence length="598" mass="67000">MTRRVIAPENRPALIVTKSSDATTDIEYHITSNEPDTQPTYTATPSASNSPSSVCSLPLSHFPCPPDQLAPLAPLHPDATTHSFLWQTYIDVVDPTLKLFHVLNTQRELTAALHGSQDIDVAMECLMFAVYYAVIVTMPASECQKILRHDRSDLLHRYRLGAETALLRANFICSSNLKVLQAFVIYLTFVRKSDDEPDIRSLTSLLVGSAMRMGLQCEEAAPQSSPFETEMRRRLWWQVYVLDVRNAMECDLDPIILEHTFNTKKPRNVNDYNLSPYAETISEGRDGSIAMELFLFRILGTELTRKIIFSKSFNKANGYPDQSVEEKCESLDELCETEEMRNLTCGSSRIPLNIVASATAKLICAKLKVMVKKPQPDQGRGNPFRENYLDLCLDVLRESHTVRCYKPGQPWSWLFENCVEWDAMAYVLLDLCVSPSSHSSGVAWGLVSDIFGEWKGDTNLTSDRRWRPIEALWLEAVSARESFYTQTPHIDGGSNQEDVDGDTGEGLHLGYQVRGRVHSLEPRAISDTGIANLDIHGINEIGSLEHLSVGVPDEWCASLLEQYWKAADTNGASCSFNGSPKLESMHDPSLEDLHSMSN</sequence>
<dbReference type="CDD" id="cd12148">
    <property type="entry name" value="fungal_TF_MHR"/>
    <property type="match status" value="1"/>
</dbReference>
<evidence type="ECO:0000313" key="4">
    <source>
        <dbReference type="EMBL" id="KAF5675772.1"/>
    </source>
</evidence>
<gene>
    <name evidence="4" type="ORF">FHETE_2375</name>
</gene>
<dbReference type="GO" id="GO:0005634">
    <property type="term" value="C:nucleus"/>
    <property type="evidence" value="ECO:0007669"/>
    <property type="project" value="UniProtKB-SubCell"/>
</dbReference>
<dbReference type="GO" id="GO:0003677">
    <property type="term" value="F:DNA binding"/>
    <property type="evidence" value="ECO:0007669"/>
    <property type="project" value="InterPro"/>
</dbReference>
<dbReference type="PANTHER" id="PTHR31001">
    <property type="entry name" value="UNCHARACTERIZED TRANSCRIPTIONAL REGULATORY PROTEIN"/>
    <property type="match status" value="1"/>
</dbReference>
<organism evidence="4 5">
    <name type="scientific">Fusarium heterosporum</name>
    <dbReference type="NCBI Taxonomy" id="42747"/>
    <lineage>
        <taxon>Eukaryota</taxon>
        <taxon>Fungi</taxon>
        <taxon>Dikarya</taxon>
        <taxon>Ascomycota</taxon>
        <taxon>Pezizomycotina</taxon>
        <taxon>Sordariomycetes</taxon>
        <taxon>Hypocreomycetidae</taxon>
        <taxon>Hypocreales</taxon>
        <taxon>Nectriaceae</taxon>
        <taxon>Fusarium</taxon>
        <taxon>Fusarium heterosporum species complex</taxon>
    </lineage>
</organism>
<dbReference type="OrthoDB" id="435881at2759"/>
<dbReference type="GO" id="GO:0006351">
    <property type="term" value="P:DNA-templated transcription"/>
    <property type="evidence" value="ECO:0007669"/>
    <property type="project" value="InterPro"/>
</dbReference>
<evidence type="ECO:0000313" key="5">
    <source>
        <dbReference type="Proteomes" id="UP000567885"/>
    </source>
</evidence>
<name>A0A8H5TWR6_FUSHE</name>
<dbReference type="GO" id="GO:0008270">
    <property type="term" value="F:zinc ion binding"/>
    <property type="evidence" value="ECO:0007669"/>
    <property type="project" value="InterPro"/>
</dbReference>
<accession>A0A8H5TWR6</accession>
<evidence type="ECO:0000259" key="3">
    <source>
        <dbReference type="SMART" id="SM00906"/>
    </source>
</evidence>
<feature type="domain" description="Xylanolytic transcriptional activator regulatory" evidence="3">
    <location>
        <begin position="203"/>
        <end position="272"/>
    </location>
</feature>
<dbReference type="Pfam" id="PF04082">
    <property type="entry name" value="Fungal_trans"/>
    <property type="match status" value="1"/>
</dbReference>
<protein>
    <submittedName>
        <fullName evidence="4">Fungal specific transcription factor factor</fullName>
    </submittedName>
</protein>
<dbReference type="EMBL" id="JAAGWQ010000037">
    <property type="protein sequence ID" value="KAF5675772.1"/>
    <property type="molecule type" value="Genomic_DNA"/>
</dbReference>
<keyword evidence="2" id="KW-0539">Nucleus</keyword>
<reference evidence="4 5" key="1">
    <citation type="submission" date="2020-05" db="EMBL/GenBank/DDBJ databases">
        <title>Identification and distribution of gene clusters putatively required for synthesis of sphingolipid metabolism inhibitors in phylogenetically diverse species of the filamentous fungus Fusarium.</title>
        <authorList>
            <person name="Kim H.-S."/>
            <person name="Busman M."/>
            <person name="Brown D.W."/>
            <person name="Divon H."/>
            <person name="Uhlig S."/>
            <person name="Proctor R.H."/>
        </authorList>
    </citation>
    <scope>NUCLEOTIDE SEQUENCE [LARGE SCALE GENOMIC DNA]</scope>
    <source>
        <strain evidence="4 5">NRRL 20693</strain>
    </source>
</reference>
<dbReference type="Proteomes" id="UP000567885">
    <property type="component" value="Unassembled WGS sequence"/>
</dbReference>
<dbReference type="AlphaFoldDB" id="A0A8H5TWR6"/>
<evidence type="ECO:0000256" key="2">
    <source>
        <dbReference type="ARBA" id="ARBA00023242"/>
    </source>
</evidence>
<dbReference type="PANTHER" id="PTHR31001:SF91">
    <property type="entry name" value="ZN(II)2CYS6 TRANSCRIPTION FACTOR (EUROFUNG)"/>
    <property type="match status" value="1"/>
</dbReference>
<dbReference type="SMART" id="SM00906">
    <property type="entry name" value="Fungal_trans"/>
    <property type="match status" value="1"/>
</dbReference>